<evidence type="ECO:0000313" key="2">
    <source>
        <dbReference type="Proteomes" id="UP000032545"/>
    </source>
</evidence>
<comment type="caution">
    <text evidence="1">The sequence shown here is derived from an EMBL/GenBank/DDBJ whole genome shotgun (WGS) entry which is preliminary data.</text>
</comment>
<dbReference type="RefSeq" id="WP_235487522.1">
    <property type="nucleotide sequence ID" value="NZ_JYFN01000018.1"/>
</dbReference>
<sequence>MVVSRVDPGRGWTLEQARDLVRQGYSVEHVAERTGFPEQMLKVAEED</sequence>
<proteinExistence type="predicted"/>
<reference evidence="1 2" key="2">
    <citation type="journal article" date="2016" name="Genome Announc.">
        <title>Permanent Draft Genome Sequences for Two Variants of Frankia sp. Strain CpI1, the First Frankia Strain Isolated from Root Nodules of Comptonia peregrina.</title>
        <authorList>
            <person name="Oshone R."/>
            <person name="Hurst S.G.IV."/>
            <person name="Abebe-Akele F."/>
            <person name="Simpson S."/>
            <person name="Morris K."/>
            <person name="Thomas W.K."/>
            <person name="Tisa L.S."/>
        </authorList>
    </citation>
    <scope>NUCLEOTIDE SEQUENCE [LARGE SCALE GENOMIC DNA]</scope>
    <source>
        <strain evidence="2">CpI1-S</strain>
    </source>
</reference>
<keyword evidence="2" id="KW-1185">Reference proteome</keyword>
<dbReference type="PATRIC" id="fig|1502723.3.peg.1814"/>
<evidence type="ECO:0000313" key="1">
    <source>
        <dbReference type="EMBL" id="KJE22922.1"/>
    </source>
</evidence>
<accession>A0A0D8BHM1</accession>
<dbReference type="AlphaFoldDB" id="A0A0D8BHM1"/>
<organism evidence="1 2">
    <name type="scientific">Frankia torreyi</name>
    <dbReference type="NCBI Taxonomy" id="1856"/>
    <lineage>
        <taxon>Bacteria</taxon>
        <taxon>Bacillati</taxon>
        <taxon>Actinomycetota</taxon>
        <taxon>Actinomycetes</taxon>
        <taxon>Frankiales</taxon>
        <taxon>Frankiaceae</taxon>
        <taxon>Frankia</taxon>
    </lineage>
</organism>
<dbReference type="Proteomes" id="UP000032545">
    <property type="component" value="Unassembled WGS sequence"/>
</dbReference>
<protein>
    <submittedName>
        <fullName evidence="1">Uncharacterized protein</fullName>
    </submittedName>
</protein>
<name>A0A0D8BHM1_9ACTN</name>
<gene>
    <name evidence="1" type="ORF">FF36_02696</name>
</gene>
<reference evidence="2" key="1">
    <citation type="submission" date="2015-02" db="EMBL/GenBank/DDBJ databases">
        <title>Draft Genome of Frankia sp. CpI1-S.</title>
        <authorList>
            <person name="Oshone R.T."/>
            <person name="Ngom M."/>
            <person name="Ghodhbane-Gtari F."/>
            <person name="Gtari M."/>
            <person name="Morris K."/>
            <person name="Thomas K."/>
            <person name="Sen A."/>
            <person name="Tisa L.S."/>
        </authorList>
    </citation>
    <scope>NUCLEOTIDE SEQUENCE [LARGE SCALE GENOMIC DNA]</scope>
    <source>
        <strain evidence="2">CpI1-S</strain>
    </source>
</reference>
<dbReference type="EMBL" id="JYFN01000018">
    <property type="protein sequence ID" value="KJE22922.1"/>
    <property type="molecule type" value="Genomic_DNA"/>
</dbReference>